<comment type="caution">
    <text evidence="1">The sequence shown here is derived from an EMBL/GenBank/DDBJ whole genome shotgun (WGS) entry which is preliminary data.</text>
</comment>
<evidence type="ECO:0000313" key="1">
    <source>
        <dbReference type="EMBL" id="KWX74918.1"/>
    </source>
</evidence>
<proteinExistence type="predicted"/>
<dbReference type="Proteomes" id="UP000070475">
    <property type="component" value="Unassembled WGS sequence"/>
</dbReference>
<name>A0A132TU86_9BACL</name>
<protein>
    <submittedName>
        <fullName evidence="1">Uncharacterized protein</fullName>
    </submittedName>
</protein>
<reference evidence="1 2" key="1">
    <citation type="submission" date="2015-08" db="EMBL/GenBank/DDBJ databases">
        <title>Genomes of Paenibacillus riograndensis.</title>
        <authorList>
            <person name="Sant'Anna F.H."/>
            <person name="Souza R."/>
            <person name="Ambrosini A."/>
            <person name="Bach E."/>
            <person name="Fernandes G."/>
            <person name="Balsanelli E."/>
            <person name="Baura V.A."/>
            <person name="Pedrosa F.O."/>
            <person name="Souza E.M."/>
            <person name="Passaglia L."/>
        </authorList>
    </citation>
    <scope>NUCLEOTIDE SEQUENCE [LARGE SCALE GENOMIC DNA]</scope>
    <source>
        <strain evidence="1 2">CAS34</strain>
    </source>
</reference>
<accession>A0A132TU86</accession>
<dbReference type="EMBL" id="LIRB01000137">
    <property type="protein sequence ID" value="KWX74918.1"/>
    <property type="molecule type" value="Genomic_DNA"/>
</dbReference>
<dbReference type="AlphaFoldDB" id="A0A132TU86"/>
<evidence type="ECO:0000313" key="2">
    <source>
        <dbReference type="Proteomes" id="UP000070475"/>
    </source>
</evidence>
<gene>
    <name evidence="1" type="ORF">AMQ84_18820</name>
</gene>
<keyword evidence="2" id="KW-1185">Reference proteome</keyword>
<organism evidence="1 2">
    <name type="scientific">Paenibacillus riograndensis</name>
    <dbReference type="NCBI Taxonomy" id="483937"/>
    <lineage>
        <taxon>Bacteria</taxon>
        <taxon>Bacillati</taxon>
        <taxon>Bacillota</taxon>
        <taxon>Bacilli</taxon>
        <taxon>Bacillales</taxon>
        <taxon>Paenibacillaceae</taxon>
        <taxon>Paenibacillus</taxon>
        <taxon>Paenibacillus sonchi group</taxon>
    </lineage>
</organism>
<sequence length="63" mass="7362">MKMNVQDRIRVDLLGRSFGKRFASDGWAYMLPFVFVKFKLVKFKLVKFKLYSGKSTTNRAHSA</sequence>
<dbReference type="PATRIC" id="fig|483937.3.peg.861"/>